<evidence type="ECO:0000256" key="4">
    <source>
        <dbReference type="ARBA" id="ARBA00022496"/>
    </source>
</evidence>
<keyword evidence="6" id="KW-0732">Signal</keyword>
<feature type="domain" description="TonB-dependent receptor-like beta-barrel" evidence="13">
    <location>
        <begin position="350"/>
        <end position="799"/>
    </location>
</feature>
<dbReference type="eggNOG" id="COG4772">
    <property type="taxonomic scope" value="Bacteria"/>
</dbReference>
<keyword evidence="16" id="KW-1185">Reference proteome</keyword>
<dbReference type="EMBL" id="CP002480">
    <property type="protein sequence ID" value="ADW67102.1"/>
    <property type="molecule type" value="Genomic_DNA"/>
</dbReference>
<evidence type="ECO:0000256" key="6">
    <source>
        <dbReference type="ARBA" id="ARBA00022729"/>
    </source>
</evidence>
<dbReference type="Pfam" id="PF13620">
    <property type="entry name" value="CarboxypepD_reg"/>
    <property type="match status" value="1"/>
</dbReference>
<keyword evidence="3" id="KW-1134">Transmembrane beta strand</keyword>
<dbReference type="InterPro" id="IPR008969">
    <property type="entry name" value="CarboxyPept-like_regulatory"/>
</dbReference>
<evidence type="ECO:0000256" key="8">
    <source>
        <dbReference type="ARBA" id="ARBA00023065"/>
    </source>
</evidence>
<dbReference type="PANTHER" id="PTHR32552">
    <property type="entry name" value="FERRICHROME IRON RECEPTOR-RELATED"/>
    <property type="match status" value="1"/>
</dbReference>
<evidence type="ECO:0000256" key="2">
    <source>
        <dbReference type="ARBA" id="ARBA00022448"/>
    </source>
</evidence>
<dbReference type="Gene3D" id="2.40.170.20">
    <property type="entry name" value="TonB-dependent receptor, beta-barrel domain"/>
    <property type="match status" value="1"/>
</dbReference>
<organism evidence="16">
    <name type="scientific">Granulicella tundricola (strain ATCC BAA-1859 / DSM 23138 / MP5ACTX9)</name>
    <dbReference type="NCBI Taxonomy" id="1198114"/>
    <lineage>
        <taxon>Bacteria</taxon>
        <taxon>Pseudomonadati</taxon>
        <taxon>Acidobacteriota</taxon>
        <taxon>Terriglobia</taxon>
        <taxon>Terriglobales</taxon>
        <taxon>Acidobacteriaceae</taxon>
        <taxon>Granulicella</taxon>
    </lineage>
</organism>
<evidence type="ECO:0000313" key="15">
    <source>
        <dbReference type="EMBL" id="ADW67102.1"/>
    </source>
</evidence>
<dbReference type="InterPro" id="IPR036942">
    <property type="entry name" value="Beta-barrel_TonB_sf"/>
</dbReference>
<dbReference type="AlphaFoldDB" id="E8X442"/>
<evidence type="ECO:0000256" key="5">
    <source>
        <dbReference type="ARBA" id="ARBA00022692"/>
    </source>
</evidence>
<evidence type="ECO:0000256" key="10">
    <source>
        <dbReference type="ARBA" id="ARBA00023136"/>
    </source>
</evidence>
<evidence type="ECO:0000259" key="14">
    <source>
        <dbReference type="Pfam" id="PF07715"/>
    </source>
</evidence>
<feature type="domain" description="TonB-dependent receptor plug" evidence="14">
    <location>
        <begin position="104"/>
        <end position="213"/>
    </location>
</feature>
<proteinExistence type="inferred from homology"/>
<dbReference type="PANTHER" id="PTHR32552:SF68">
    <property type="entry name" value="FERRICHROME OUTER MEMBRANE TRANSPORTER_PHAGE RECEPTOR"/>
    <property type="match status" value="1"/>
</dbReference>
<comment type="subcellular location">
    <subcellularLocation>
        <location evidence="1">Cell outer membrane</location>
        <topology evidence="1">Multi-pass membrane protein</topology>
    </subcellularLocation>
</comment>
<keyword evidence="15" id="KW-0675">Receptor</keyword>
<dbReference type="HOGENOM" id="CLU_012813_0_0_0"/>
<keyword evidence="8" id="KW-0406">Ion transport</keyword>
<dbReference type="Gene3D" id="2.170.130.10">
    <property type="entry name" value="TonB-dependent receptor, plug domain"/>
    <property type="match status" value="1"/>
</dbReference>
<name>E8X442_GRATM</name>
<gene>
    <name evidence="15" type="ordered locus">AciX9_0011</name>
</gene>
<keyword evidence="4" id="KW-0410">Iron transport</keyword>
<evidence type="ECO:0000256" key="9">
    <source>
        <dbReference type="ARBA" id="ARBA00023077"/>
    </source>
</evidence>
<keyword evidence="7" id="KW-0408">Iron</keyword>
<dbReference type="InterPro" id="IPR039426">
    <property type="entry name" value="TonB-dep_rcpt-like"/>
</dbReference>
<dbReference type="Pfam" id="PF07715">
    <property type="entry name" value="Plug"/>
    <property type="match status" value="1"/>
</dbReference>
<keyword evidence="2" id="KW-0813">Transport</keyword>
<dbReference type="GO" id="GO:0015344">
    <property type="term" value="F:siderophore uptake transmembrane transporter activity"/>
    <property type="evidence" value="ECO:0007669"/>
    <property type="project" value="TreeGrafter"/>
</dbReference>
<dbReference type="Proteomes" id="UP000000343">
    <property type="component" value="Chromosome"/>
</dbReference>
<dbReference type="InterPro" id="IPR037066">
    <property type="entry name" value="Plug_dom_sf"/>
</dbReference>
<accession>E8X442</accession>
<dbReference type="SUPFAM" id="SSF49464">
    <property type="entry name" value="Carboxypeptidase regulatory domain-like"/>
    <property type="match status" value="1"/>
</dbReference>
<sequence>MDDKGGLLPKASLTVKNDAGGAAQTAITDAAGRFTLSGLVAGSYTVQATAPGFNTITKNVRVTDGGTNEVSLSLSIGNLTDQVTVEANSQGSVAAALAPMDALLEATSARTEITSAFIQNFTSPVADFGEAVEMAPGTFTTNGNGVGLGQSSTYFRGFPDGDYDIDFDGIPFYDTNTPSHHSWAFFPSQFLGGIDFDRSPGTASTIGPTPFGGSIHLLSKQFSPMQNVRGGFSYGSFNTKLFDGEYDSGNFGPAHKFNVNVDVHHLGSDGYQTFNHQTRNAGDIQFQYRPSDKTTITGFSAVIWLDANTPNFAATRCQMYGAQAGYTCTGANAPFAGSGINFLLTNNSDPLLYLNNQYNYYHVPTDFEYVGVRSELGKGFTFSIKPYTYNYDNSEKYSNAVPITDNAALVGTTYAPLNVKIANTCSTLVKSKYTCGVDKYNSYRKYGETSELTQVSHFGIFRAGLWYEWANTNRHQYPADPLQNWLDAPLPNFAETFVTNSYQPFVEYQYHATPKLTITPGIKFAYYTIGTKQFADNGGKIGGLGSNNPAAFITNGGSYFSSLPSGDVNYRIRDNWSMYGQVATGSIVPASGTFDFTQSATGTPVATLPKQQKNLTYQTGTVLKLKRVTFDFDYFHIHFDSGYSSFTPIDTGEPVYYLQPPSVTQGIEGESNVYITHGLSLYLNASYNRAQYTGNATVFCNTAAACLSSTPQLSIATPGGQRISNAPSDIETEGLTYQHRSWDAGAFNKRVGTMSLDNSGFHNAGTIDPFTLTNVFLNYTIKSGTHFNQTKIRLSFNNIFDNHNITGDSFATKATPLLITANGNTYNNPFVSASPITPLSGADAVSILPGRSVMLSVTFGLSPKR</sequence>
<dbReference type="Pfam" id="PF00593">
    <property type="entry name" value="TonB_dep_Rec_b-barrel"/>
    <property type="match status" value="1"/>
</dbReference>
<evidence type="ECO:0000259" key="13">
    <source>
        <dbReference type="Pfam" id="PF00593"/>
    </source>
</evidence>
<dbReference type="SUPFAM" id="SSF56935">
    <property type="entry name" value="Porins"/>
    <property type="match status" value="1"/>
</dbReference>
<dbReference type="PaxDb" id="1198114-AciX9_0011"/>
<keyword evidence="11" id="KW-0998">Cell outer membrane</keyword>
<evidence type="ECO:0000256" key="11">
    <source>
        <dbReference type="ARBA" id="ARBA00023237"/>
    </source>
</evidence>
<keyword evidence="9 12" id="KW-0798">TonB box</keyword>
<keyword evidence="5" id="KW-0812">Transmembrane</keyword>
<comment type="similarity">
    <text evidence="12">Belongs to the TonB-dependent receptor family.</text>
</comment>
<dbReference type="Gene3D" id="2.60.40.1120">
    <property type="entry name" value="Carboxypeptidase-like, regulatory domain"/>
    <property type="match status" value="1"/>
</dbReference>
<dbReference type="InterPro" id="IPR000531">
    <property type="entry name" value="Beta-barrel_TonB"/>
</dbReference>
<evidence type="ECO:0000256" key="7">
    <source>
        <dbReference type="ARBA" id="ARBA00023004"/>
    </source>
</evidence>
<dbReference type="KEGG" id="acm:AciX9_0011"/>
<dbReference type="STRING" id="1198114.AciX9_0011"/>
<evidence type="ECO:0000313" key="16">
    <source>
        <dbReference type="Proteomes" id="UP000000343"/>
    </source>
</evidence>
<evidence type="ECO:0000256" key="1">
    <source>
        <dbReference type="ARBA" id="ARBA00004571"/>
    </source>
</evidence>
<evidence type="ECO:0000256" key="3">
    <source>
        <dbReference type="ARBA" id="ARBA00022452"/>
    </source>
</evidence>
<reference evidence="16" key="1">
    <citation type="submission" date="2011-01" db="EMBL/GenBank/DDBJ databases">
        <title>Complete sequence of chromosome of Acidobacterium sp. MP5ACTX9.</title>
        <authorList>
            <consortium name="US DOE Joint Genome Institute"/>
            <person name="Lucas S."/>
            <person name="Copeland A."/>
            <person name="Lapidus A."/>
            <person name="Cheng J.-F."/>
            <person name="Goodwin L."/>
            <person name="Pitluck S."/>
            <person name="Teshima H."/>
            <person name="Detter J.C."/>
            <person name="Han C."/>
            <person name="Tapia R."/>
            <person name="Land M."/>
            <person name="Hauser L."/>
            <person name="Kyrpides N."/>
            <person name="Ivanova N."/>
            <person name="Ovchinnikova G."/>
            <person name="Pagani I."/>
            <person name="Rawat S.R."/>
            <person name="Mannisto M."/>
            <person name="Haggblom M.M."/>
            <person name="Woyke T."/>
        </authorList>
    </citation>
    <scope>NUCLEOTIDE SEQUENCE [LARGE SCALE GENOMIC DNA]</scope>
    <source>
        <strain evidence="16">MP5ACTX9</strain>
    </source>
</reference>
<protein>
    <submittedName>
        <fullName evidence="15">TonB-dependent receptor</fullName>
    </submittedName>
</protein>
<dbReference type="GO" id="GO:0009279">
    <property type="term" value="C:cell outer membrane"/>
    <property type="evidence" value="ECO:0007669"/>
    <property type="project" value="UniProtKB-SubCell"/>
</dbReference>
<evidence type="ECO:0000256" key="12">
    <source>
        <dbReference type="RuleBase" id="RU003357"/>
    </source>
</evidence>
<keyword evidence="10 12" id="KW-0472">Membrane</keyword>
<dbReference type="InterPro" id="IPR012910">
    <property type="entry name" value="Plug_dom"/>
</dbReference>